<evidence type="ECO:0000256" key="5">
    <source>
        <dbReference type="ARBA" id="ARBA00022694"/>
    </source>
</evidence>
<dbReference type="GO" id="GO:0006397">
    <property type="term" value="P:mRNA processing"/>
    <property type="evidence" value="ECO:0007669"/>
    <property type="project" value="UniProtKB-KW"/>
</dbReference>
<feature type="compositionally biased region" description="Basic and acidic residues" evidence="11">
    <location>
        <begin position="191"/>
        <end position="201"/>
    </location>
</feature>
<keyword evidence="5" id="KW-0819">tRNA processing</keyword>
<proteinExistence type="inferred from homology"/>
<dbReference type="InterPro" id="IPR001406">
    <property type="entry name" value="PsdUridine_synth_TruA"/>
</dbReference>
<keyword evidence="6" id="KW-0413">Isomerase</keyword>
<dbReference type="GO" id="GO:0003723">
    <property type="term" value="F:RNA binding"/>
    <property type="evidence" value="ECO:0007669"/>
    <property type="project" value="InterPro"/>
</dbReference>
<feature type="compositionally biased region" description="Polar residues" evidence="11">
    <location>
        <begin position="520"/>
        <end position="542"/>
    </location>
</feature>
<dbReference type="Proteomes" id="UP000825935">
    <property type="component" value="Chromosome 9"/>
</dbReference>
<dbReference type="Pfam" id="PF01416">
    <property type="entry name" value="PseudoU_synth_1"/>
    <property type="match status" value="1"/>
</dbReference>
<comment type="catalytic activity">
    <reaction evidence="1">
        <text>a uridine in mRNA = a pseudouridine in mRNA</text>
        <dbReference type="Rhea" id="RHEA:56644"/>
        <dbReference type="Rhea" id="RHEA-COMP:14658"/>
        <dbReference type="Rhea" id="RHEA-COMP:14659"/>
        <dbReference type="ChEBI" id="CHEBI:65314"/>
        <dbReference type="ChEBI" id="CHEBI:65315"/>
    </reaction>
</comment>
<keyword evidence="4" id="KW-0507">mRNA processing</keyword>
<feature type="binding site" evidence="10">
    <location>
        <position position="421"/>
    </location>
    <ligand>
        <name>substrate</name>
    </ligand>
</feature>
<keyword evidence="7" id="KW-0539">Nucleus</keyword>
<comment type="subcellular location">
    <subcellularLocation>
        <location evidence="2">Nucleus</location>
    </subcellularLocation>
</comment>
<dbReference type="PANTHER" id="PTHR11142:SF4">
    <property type="entry name" value="PSEUDOURIDYLATE SYNTHASE 1 HOMOLOG"/>
    <property type="match status" value="1"/>
</dbReference>
<evidence type="ECO:0000256" key="3">
    <source>
        <dbReference type="ARBA" id="ARBA00009375"/>
    </source>
</evidence>
<feature type="region of interest" description="Disordered" evidence="11">
    <location>
        <begin position="475"/>
        <end position="506"/>
    </location>
</feature>
<evidence type="ECO:0000256" key="6">
    <source>
        <dbReference type="ARBA" id="ARBA00023235"/>
    </source>
</evidence>
<dbReference type="GO" id="GO:0005634">
    <property type="term" value="C:nucleus"/>
    <property type="evidence" value="ECO:0007669"/>
    <property type="project" value="UniProtKB-SubCell"/>
</dbReference>
<evidence type="ECO:0000313" key="14">
    <source>
        <dbReference type="Proteomes" id="UP000825935"/>
    </source>
</evidence>
<feature type="domain" description="Pseudouridine synthase I TruA alpha/beta" evidence="12">
    <location>
        <begin position="615"/>
        <end position="720"/>
    </location>
</feature>
<feature type="compositionally biased region" description="Polar residues" evidence="11">
    <location>
        <begin position="490"/>
        <end position="499"/>
    </location>
</feature>
<protein>
    <recommendedName>
        <fullName evidence="12">Pseudouridine synthase I TruA alpha/beta domain-containing protein</fullName>
    </recommendedName>
</protein>
<feature type="region of interest" description="Disordered" evidence="11">
    <location>
        <begin position="107"/>
        <end position="201"/>
    </location>
</feature>
<feature type="compositionally biased region" description="Polar residues" evidence="11">
    <location>
        <begin position="139"/>
        <end position="152"/>
    </location>
</feature>
<evidence type="ECO:0000256" key="11">
    <source>
        <dbReference type="SAM" id="MobiDB-lite"/>
    </source>
</evidence>
<dbReference type="FunFam" id="3.30.70.580:FF:000002">
    <property type="entry name" value="tRNA pseudouridine synthase"/>
    <property type="match status" value="1"/>
</dbReference>
<evidence type="ECO:0000256" key="8">
    <source>
        <dbReference type="ARBA" id="ARBA00036943"/>
    </source>
</evidence>
<feature type="active site" description="Nucleophile" evidence="9">
    <location>
        <position position="365"/>
    </location>
</feature>
<dbReference type="GO" id="GO:0031119">
    <property type="term" value="P:tRNA pseudouridine synthesis"/>
    <property type="evidence" value="ECO:0007669"/>
    <property type="project" value="InterPro"/>
</dbReference>
<comment type="caution">
    <text evidence="13">The sequence shown here is derived from an EMBL/GenBank/DDBJ whole genome shotgun (WGS) entry which is preliminary data.</text>
</comment>
<dbReference type="SUPFAM" id="SSF55120">
    <property type="entry name" value="Pseudouridine synthase"/>
    <property type="match status" value="1"/>
</dbReference>
<keyword evidence="14" id="KW-1185">Reference proteome</keyword>
<comment type="similarity">
    <text evidence="3">Belongs to the tRNA pseudouridine synthase TruA family.</text>
</comment>
<dbReference type="InterPro" id="IPR020103">
    <property type="entry name" value="PsdUridine_synth_cat_dom_sf"/>
</dbReference>
<gene>
    <name evidence="13" type="ORF">KP509_09G069000</name>
</gene>
<dbReference type="FunFam" id="3.30.70.660:FF:000002">
    <property type="entry name" value="tRNA pseudouridine synthase"/>
    <property type="match status" value="1"/>
</dbReference>
<name>A0A8T2U7X4_CERRI</name>
<dbReference type="InterPro" id="IPR041708">
    <property type="entry name" value="PUS1/PUS2-like"/>
</dbReference>
<evidence type="ECO:0000256" key="2">
    <source>
        <dbReference type="ARBA" id="ARBA00004123"/>
    </source>
</evidence>
<evidence type="ECO:0000256" key="7">
    <source>
        <dbReference type="ARBA" id="ARBA00023242"/>
    </source>
</evidence>
<evidence type="ECO:0000256" key="4">
    <source>
        <dbReference type="ARBA" id="ARBA00022664"/>
    </source>
</evidence>
<dbReference type="Gene3D" id="3.30.70.580">
    <property type="entry name" value="Pseudouridine synthase I, catalytic domain, N-terminal subdomain"/>
    <property type="match status" value="1"/>
</dbReference>
<dbReference type="OrthoDB" id="10256309at2759"/>
<reference evidence="13" key="1">
    <citation type="submission" date="2021-08" db="EMBL/GenBank/DDBJ databases">
        <title>WGS assembly of Ceratopteris richardii.</title>
        <authorList>
            <person name="Marchant D.B."/>
            <person name="Chen G."/>
            <person name="Jenkins J."/>
            <person name="Shu S."/>
            <person name="Leebens-Mack J."/>
            <person name="Grimwood J."/>
            <person name="Schmutz J."/>
            <person name="Soltis P."/>
            <person name="Soltis D."/>
            <person name="Chen Z.-H."/>
        </authorList>
    </citation>
    <scope>NUCLEOTIDE SEQUENCE</scope>
    <source>
        <strain evidence="13">Whitten #5841</strain>
        <tissue evidence="13">Leaf</tissue>
    </source>
</reference>
<accession>A0A8T2U7X4</accession>
<evidence type="ECO:0000313" key="13">
    <source>
        <dbReference type="EMBL" id="KAH7429863.1"/>
    </source>
</evidence>
<feature type="region of interest" description="Disordered" evidence="11">
    <location>
        <begin position="520"/>
        <end position="590"/>
    </location>
</feature>
<feature type="region of interest" description="Disordered" evidence="11">
    <location>
        <begin position="1"/>
        <end position="38"/>
    </location>
</feature>
<dbReference type="GO" id="GO:1990481">
    <property type="term" value="P:mRNA pseudouridine synthesis"/>
    <property type="evidence" value="ECO:0007669"/>
    <property type="project" value="TreeGrafter"/>
</dbReference>
<dbReference type="InterPro" id="IPR020097">
    <property type="entry name" value="PsdUridine_synth_TruA_a/b_dom"/>
</dbReference>
<feature type="compositionally biased region" description="Polar residues" evidence="11">
    <location>
        <begin position="551"/>
        <end position="588"/>
    </location>
</feature>
<organism evidence="13 14">
    <name type="scientific">Ceratopteris richardii</name>
    <name type="common">Triangle waterfern</name>
    <dbReference type="NCBI Taxonomy" id="49495"/>
    <lineage>
        <taxon>Eukaryota</taxon>
        <taxon>Viridiplantae</taxon>
        <taxon>Streptophyta</taxon>
        <taxon>Embryophyta</taxon>
        <taxon>Tracheophyta</taxon>
        <taxon>Polypodiopsida</taxon>
        <taxon>Polypodiidae</taxon>
        <taxon>Polypodiales</taxon>
        <taxon>Pteridineae</taxon>
        <taxon>Pteridaceae</taxon>
        <taxon>Parkerioideae</taxon>
        <taxon>Ceratopteris</taxon>
    </lineage>
</organism>
<feature type="compositionally biased region" description="Basic and acidic residues" evidence="11">
    <location>
        <begin position="1"/>
        <end position="27"/>
    </location>
</feature>
<evidence type="ECO:0000256" key="1">
    <source>
        <dbReference type="ARBA" id="ARBA00001166"/>
    </source>
</evidence>
<dbReference type="GO" id="GO:0009982">
    <property type="term" value="F:pseudouridine synthase activity"/>
    <property type="evidence" value="ECO:0007669"/>
    <property type="project" value="InterPro"/>
</dbReference>
<dbReference type="AlphaFoldDB" id="A0A8T2U7X4"/>
<dbReference type="CDD" id="cd02568">
    <property type="entry name" value="PseudoU_synth_PUS1_PUS2"/>
    <property type="match status" value="1"/>
</dbReference>
<dbReference type="Gene3D" id="3.30.70.660">
    <property type="entry name" value="Pseudouridine synthase I, catalytic domain, C-terminal subdomain"/>
    <property type="match status" value="1"/>
</dbReference>
<evidence type="ECO:0000256" key="10">
    <source>
        <dbReference type="PIRSR" id="PIRSR641708-2"/>
    </source>
</evidence>
<dbReference type="EMBL" id="CM035414">
    <property type="protein sequence ID" value="KAH7429863.1"/>
    <property type="molecule type" value="Genomic_DNA"/>
</dbReference>
<evidence type="ECO:0000259" key="12">
    <source>
        <dbReference type="Pfam" id="PF01416"/>
    </source>
</evidence>
<dbReference type="PANTHER" id="PTHR11142">
    <property type="entry name" value="PSEUDOURIDYLATE SYNTHASE"/>
    <property type="match status" value="1"/>
</dbReference>
<comment type="catalytic activity">
    <reaction evidence="8">
        <text>a uridine in tRNA = a pseudouridine in tRNA</text>
        <dbReference type="Rhea" id="RHEA:54572"/>
        <dbReference type="Rhea" id="RHEA-COMP:13339"/>
        <dbReference type="Rhea" id="RHEA-COMP:13934"/>
        <dbReference type="ChEBI" id="CHEBI:65314"/>
        <dbReference type="ChEBI" id="CHEBI:65315"/>
    </reaction>
</comment>
<dbReference type="InterPro" id="IPR020094">
    <property type="entry name" value="TruA/RsuA/RluB/E/F_N"/>
</dbReference>
<dbReference type="InterPro" id="IPR020095">
    <property type="entry name" value="PsdUridine_synth_TruA_C"/>
</dbReference>
<evidence type="ECO:0000256" key="9">
    <source>
        <dbReference type="PIRSR" id="PIRSR641708-1"/>
    </source>
</evidence>
<sequence>MEDDRHPLGSAHDNELHDVEDGGRTSQEEAQTPQIVPDSSDAALEIVLDGSELLNQAVGTECLQLSISFEKNPGTESQQNELADQLDGVELRVSLDGAQPLGVEVISSRQGDEELPQVEQPEVSVEDTERGPQIFSCEGHTQNASFPSSDTSENLKDIKDLQNGTSSQSPADKAIHGGSSMLNCEAGGEAKTSEKKRSREEFAIEGKCSKLRTVEGEDQETQLMGKNNATEIIEHSSHDSSGGRFSGQDFGIKILATESKESCDTHGVDDVRHCNTKNESAPPLNVDGVTEGAATEKEHARRGKRKKIAMILAYCGAGYQGMQKNPGAVTIEGLLEEALLKAGALPVNYDGNPRRADWMRAARTDKGVSAVGQVVSGLFYLEPPGFIERVNSHLPDSIRLLGIKRVTPTFCAKKFCDRRRYEYVIPTFALDPSAHRDREAVIASEGTEDAFIKCEECSERGRKIPLGKVFRGRFSQKQDTDACDDEGPTPESQVSNGTVPDSLDSIPGVEDAHALEIASSTKQDSSIAFPTSLNQDTSTALPSSPKHDSSIVLTTSPKQDSSTALPTSPKQASLAATSTSPNQDSTPPLNALCTSPKKPFHFGDAERVKLNNILSKYVGTHNFHNFTSRTRAEDPSAKRYIVSFEAVDVFQVGSMEFIRCVIVGQSFMLHQIRKMVGLAIAIFRGFAPESIIETALRRDKRITIPTAPELGLFLDECMYPTYNQKWYNTHEEVSQKGLEEQISQFKHSVIYPHMETTENKEGQMALFLHSLNDRNYSDIASARESASVAAALQVDASDKAV</sequence>